<reference evidence="1 2" key="1">
    <citation type="submission" date="2016-03" db="EMBL/GenBank/DDBJ databases">
        <title>Draft Genome Sequence of the Strain BR 10245 (Bradyrhizobium sp.) isolated from nodules of Centrolobium paraense.</title>
        <authorList>
            <person name="Simoes-Araujo J.L.Sr."/>
            <person name="Barauna A.C."/>
            <person name="Silva K."/>
            <person name="Zilli J.E."/>
        </authorList>
    </citation>
    <scope>NUCLEOTIDE SEQUENCE [LARGE SCALE GENOMIC DNA]</scope>
    <source>
        <strain evidence="1 2">BR 10245</strain>
    </source>
</reference>
<organism evidence="1 2">
    <name type="scientific">Bradyrhizobium centrolobii</name>
    <dbReference type="NCBI Taxonomy" id="1505087"/>
    <lineage>
        <taxon>Bacteria</taxon>
        <taxon>Pseudomonadati</taxon>
        <taxon>Pseudomonadota</taxon>
        <taxon>Alphaproteobacteria</taxon>
        <taxon>Hyphomicrobiales</taxon>
        <taxon>Nitrobacteraceae</taxon>
        <taxon>Bradyrhizobium</taxon>
    </lineage>
</organism>
<dbReference type="RefSeq" id="WP_136623832.1">
    <property type="nucleotide sequence ID" value="NZ_LUUB01000063.1"/>
</dbReference>
<evidence type="ECO:0000313" key="1">
    <source>
        <dbReference type="EMBL" id="OAF08256.1"/>
    </source>
</evidence>
<dbReference type="EMBL" id="LUUB01000063">
    <property type="protein sequence ID" value="OAF08256.1"/>
    <property type="molecule type" value="Genomic_DNA"/>
</dbReference>
<dbReference type="AlphaFoldDB" id="A0A176YPK4"/>
<name>A0A176YPK4_9BRAD</name>
<evidence type="ECO:0008006" key="3">
    <source>
        <dbReference type="Google" id="ProtNLM"/>
    </source>
</evidence>
<gene>
    <name evidence="1" type="ORF">AYJ54_16140</name>
</gene>
<comment type="caution">
    <text evidence="1">The sequence shown here is derived from an EMBL/GenBank/DDBJ whole genome shotgun (WGS) entry which is preliminary data.</text>
</comment>
<protein>
    <recommendedName>
        <fullName evidence="3">DUF4279 domain-containing protein</fullName>
    </recommendedName>
</protein>
<proteinExistence type="predicted"/>
<sequence length="139" mass="15419">MNVDRYADLWLTDFPIDPDEVVRAFPIPAFLVARKGEPTGLGQRAAMRNVVIFRNGFTRASCWTEAIEALISALGGWEEVGRVLNQLTGADRLVRLTLPVSNSPHQENDFVEAATLAKLARLDIDLGIEFTQYATVETD</sequence>
<dbReference type="Proteomes" id="UP000076959">
    <property type="component" value="Unassembled WGS sequence"/>
</dbReference>
<evidence type="ECO:0000313" key="2">
    <source>
        <dbReference type="Proteomes" id="UP000076959"/>
    </source>
</evidence>
<keyword evidence="2" id="KW-1185">Reference proteome</keyword>
<accession>A0A176YPK4</accession>